<feature type="region of interest" description="Disordered" evidence="1">
    <location>
        <begin position="810"/>
        <end position="932"/>
    </location>
</feature>
<feature type="region of interest" description="Disordered" evidence="1">
    <location>
        <begin position="204"/>
        <end position="229"/>
    </location>
</feature>
<proteinExistence type="predicted"/>
<organism evidence="2 3">
    <name type="scientific">Clonostachys byssicola</name>
    <dbReference type="NCBI Taxonomy" id="160290"/>
    <lineage>
        <taxon>Eukaryota</taxon>
        <taxon>Fungi</taxon>
        <taxon>Dikarya</taxon>
        <taxon>Ascomycota</taxon>
        <taxon>Pezizomycotina</taxon>
        <taxon>Sordariomycetes</taxon>
        <taxon>Hypocreomycetidae</taxon>
        <taxon>Hypocreales</taxon>
        <taxon>Bionectriaceae</taxon>
        <taxon>Clonostachys</taxon>
    </lineage>
</organism>
<feature type="region of interest" description="Disordered" evidence="1">
    <location>
        <begin position="986"/>
        <end position="1018"/>
    </location>
</feature>
<feature type="compositionally biased region" description="Polar residues" evidence="1">
    <location>
        <begin position="369"/>
        <end position="378"/>
    </location>
</feature>
<keyword evidence="3" id="KW-1185">Reference proteome</keyword>
<comment type="caution">
    <text evidence="2">The sequence shown here is derived from an EMBL/GenBank/DDBJ whole genome shotgun (WGS) entry which is preliminary data.</text>
</comment>
<feature type="compositionally biased region" description="Low complexity" evidence="1">
    <location>
        <begin position="872"/>
        <end position="882"/>
    </location>
</feature>
<feature type="compositionally biased region" description="Basic residues" evidence="1">
    <location>
        <begin position="392"/>
        <end position="405"/>
    </location>
</feature>
<feature type="compositionally biased region" description="Low complexity" evidence="1">
    <location>
        <begin position="810"/>
        <end position="836"/>
    </location>
</feature>
<accession>A0A9N9UCC8</accession>
<feature type="compositionally biased region" description="Basic and acidic residues" evidence="1">
    <location>
        <begin position="599"/>
        <end position="612"/>
    </location>
</feature>
<feature type="compositionally biased region" description="Low complexity" evidence="1">
    <location>
        <begin position="639"/>
        <end position="651"/>
    </location>
</feature>
<dbReference type="AlphaFoldDB" id="A0A9N9UCC8"/>
<evidence type="ECO:0000256" key="1">
    <source>
        <dbReference type="SAM" id="MobiDB-lite"/>
    </source>
</evidence>
<feature type="compositionally biased region" description="Polar residues" evidence="1">
    <location>
        <begin position="588"/>
        <end position="598"/>
    </location>
</feature>
<name>A0A9N9UCC8_9HYPO</name>
<gene>
    <name evidence="2" type="ORF">CBYS24578_00011239</name>
</gene>
<feature type="region of interest" description="Disordered" evidence="1">
    <location>
        <begin position="697"/>
        <end position="738"/>
    </location>
</feature>
<evidence type="ECO:0000313" key="3">
    <source>
        <dbReference type="Proteomes" id="UP000754883"/>
    </source>
</evidence>
<feature type="compositionally biased region" description="Polar residues" evidence="1">
    <location>
        <begin position="861"/>
        <end position="871"/>
    </location>
</feature>
<dbReference type="OrthoDB" id="4750374at2759"/>
<sequence>MTSTQPRLRSLSLGENGTNGPPQPARFYFEAPQRAASSRAKRSTVPRRTSTPAGLNHHALGKDVDQDLESAFRDIAREQVDRESLRELAQFLRNTGPPAAPNTPLVQDCFGRNGPGENRRWSIRSLRAGNRGSKMQQRPVSLNLGDRATRRTTAAGHSYFAISVPAPPAAPTVSDRRASLQSRLSAIHRSHLVSRLSAIDTESLAPRSSHDLHSPKSHTSSNTQRFLDRNTTKAGDVAAVVSRHPDQKDPNSFRLSIKVTTADRGVKSFMRLVDEWLEIQHGEAVSPNSKPASVNGSNHQAEDSGVVVLSALGPSSPPAPKIEVRPSPSPTEERQAPPLELPTTPPINAKKMSFPDAGSVIHGGPKGTDASSTTSPKSPESGKLSAFPSTRSSKKASPKSPKQPKKPGNIMVKSMLEVPQGPNLFPESPGFPNMLAAMSFPSPPESIRSHSASNSISSTGPTTPPSQGPLSRHSPPRSNLDQRLMQPERPPLRQCKSESATHPLYMSTHHLSSGRSLEDEASFHPLHASGSMSALDANRTPSSKKDRRSSQESVDLTDSDPHRQSTVSTVDSSLPSAVMSDNHRHSIGSVTSATSGMTERTEMTEKVGRGSNRDSIQSFSETGLPFRSKRSSMTGSLRSFSSAGTSATATSLAERRMARRNKVREKLQRDLEATKPNLTVPHDNMADIVDSPVLGWFPHHAPPRKGLQPPSPLAQQSSNSTEVSKAANGNVTGQKLRRSSIQNIEQLIPETVQEASSPKTPPWTFTSIMVETTEPDFDNELEPVPEDAPAPPITALSMTPIMVVASIESRSPTSSLRPLSLLSTGSSPPSLPPRSNLRPEKPNIRQRPLPIRVSKNPLDLTVNTKTVSSKRNSISNISTIFNSPPPSDSQPSPRNSAPSLGNEESPEFSTRTSSSTSQDKETQWLTAHQKQTAHDWRLAALKERMRRELDISMDEDDAEDDAHSDGEKRRIRERHTSKTLKVLNANARKNRANRAASNASDGDKTPTSEVSVDGEAAISSHNSVEKQLLRAIVPLLESMDSTLKEMQRENVNRELSKKFMDSALDIAHPLVESTKRELSDV</sequence>
<feature type="region of interest" description="Disordered" evidence="1">
    <location>
        <begin position="310"/>
        <end position="656"/>
    </location>
</feature>
<reference evidence="2" key="1">
    <citation type="submission" date="2021-10" db="EMBL/GenBank/DDBJ databases">
        <authorList>
            <person name="Piombo E."/>
        </authorList>
    </citation>
    <scope>NUCLEOTIDE SEQUENCE</scope>
</reference>
<feature type="region of interest" description="Disordered" evidence="1">
    <location>
        <begin position="666"/>
        <end position="685"/>
    </location>
</feature>
<feature type="compositionally biased region" description="Polar residues" evidence="1">
    <location>
        <begin position="564"/>
        <end position="575"/>
    </location>
</feature>
<evidence type="ECO:0000313" key="2">
    <source>
        <dbReference type="EMBL" id="CAG9982965.1"/>
    </source>
</evidence>
<feature type="region of interest" description="Disordered" evidence="1">
    <location>
        <begin position="1"/>
        <end position="59"/>
    </location>
</feature>
<protein>
    <submittedName>
        <fullName evidence="2">Uncharacterized protein</fullName>
    </submittedName>
</protein>
<dbReference type="Proteomes" id="UP000754883">
    <property type="component" value="Unassembled WGS sequence"/>
</dbReference>
<feature type="compositionally biased region" description="Low complexity" evidence="1">
    <location>
        <begin position="449"/>
        <end position="461"/>
    </location>
</feature>
<feature type="compositionally biased region" description="Polar residues" evidence="1">
    <location>
        <begin position="1"/>
        <end position="20"/>
    </location>
</feature>
<feature type="compositionally biased region" description="Polar residues" evidence="1">
    <location>
        <begin position="907"/>
        <end position="930"/>
    </location>
</feature>
<feature type="compositionally biased region" description="Polar residues" evidence="1">
    <location>
        <begin position="713"/>
        <end position="738"/>
    </location>
</feature>
<dbReference type="EMBL" id="CABFNO020001350">
    <property type="protein sequence ID" value="CAG9982965.1"/>
    <property type="molecule type" value="Genomic_DNA"/>
</dbReference>